<dbReference type="PANTHER" id="PTHR45228">
    <property type="entry name" value="CYCLIC DI-GMP PHOSPHODIESTERASE TM_0186-RELATED"/>
    <property type="match status" value="1"/>
</dbReference>
<protein>
    <submittedName>
        <fullName evidence="4">HD domain-containing phosphohydrolase</fullName>
    </submittedName>
</protein>
<dbReference type="PROSITE" id="PS50110">
    <property type="entry name" value="RESPONSE_REGULATORY"/>
    <property type="match status" value="1"/>
</dbReference>
<dbReference type="InterPro" id="IPR052020">
    <property type="entry name" value="Cyclic_di-GMP/3'3'-cGAMP_PDE"/>
</dbReference>
<dbReference type="RefSeq" id="WP_114062396.1">
    <property type="nucleotide sequence ID" value="NZ_CP029495.1"/>
</dbReference>
<dbReference type="CDD" id="cd00077">
    <property type="entry name" value="HDc"/>
    <property type="match status" value="1"/>
</dbReference>
<evidence type="ECO:0000313" key="4">
    <source>
        <dbReference type="EMBL" id="MEO9383715.1"/>
    </source>
</evidence>
<dbReference type="Proteomes" id="UP001462502">
    <property type="component" value="Unassembled WGS sequence"/>
</dbReference>
<feature type="domain" description="HD-GYP" evidence="3">
    <location>
        <begin position="128"/>
        <end position="325"/>
    </location>
</feature>
<dbReference type="PROSITE" id="PS51832">
    <property type="entry name" value="HD_GYP"/>
    <property type="match status" value="1"/>
</dbReference>
<feature type="modified residue" description="4-aspartylphosphate" evidence="1">
    <location>
        <position position="53"/>
    </location>
</feature>
<feature type="domain" description="Response regulatory" evidence="2">
    <location>
        <begin position="5"/>
        <end position="120"/>
    </location>
</feature>
<accession>A0ABV0IR13</accession>
<dbReference type="SMART" id="SM00471">
    <property type="entry name" value="HDc"/>
    <property type="match status" value="1"/>
</dbReference>
<evidence type="ECO:0000313" key="5">
    <source>
        <dbReference type="Proteomes" id="UP001462502"/>
    </source>
</evidence>
<dbReference type="InterPro" id="IPR003607">
    <property type="entry name" value="HD/PDEase_dom"/>
</dbReference>
<keyword evidence="5" id="KW-1185">Reference proteome</keyword>
<reference evidence="4 5" key="1">
    <citation type="submission" date="2024-05" db="EMBL/GenBank/DDBJ databases">
        <authorList>
            <person name="De Oliveira J.P."/>
            <person name="Noriler S.A."/>
            <person name="De Oliveira A.G."/>
            <person name="Sipoli D.S."/>
        </authorList>
    </citation>
    <scope>NUCLEOTIDE SEQUENCE [LARGE SCALE GENOMIC DNA]</scope>
    <source>
        <strain evidence="4 5">LABIM192</strain>
    </source>
</reference>
<sequence>MATASILIVDDESTNLLALKQILEGEYRLIFAKSGLEALAAAEKHKPALLLLDVQMPDLDGYAVCRRLKANPDTEGISVIFITGLNETGNEAEGFAAGCVDYIVKPVSAAIVRARVRNHLSLVRATSLMKSHRDAIHMLGAAGHYNDTDTGVHIWRMAAYAKALAKEVGWEDEQCNLLELAAPMHDTGKIGIPDSVLRKPGPLTNEEWKVMRQHTRIGYEILNKSDAPLFQLAAVIALRHHEKWDGGGYPDGLAGDAIPEAARIVAVADVFDSLSMKRPYKEPWPLEQVVDALEQGRGNHFEPRLVDHFKTILPEILQIQTHWRQSEQPAAIIH</sequence>
<gene>
    <name evidence="4" type="ORF">ABI908_06230</name>
</gene>
<dbReference type="Pfam" id="PF00072">
    <property type="entry name" value="Response_reg"/>
    <property type="match status" value="1"/>
</dbReference>
<dbReference type="Gene3D" id="3.40.50.2300">
    <property type="match status" value="1"/>
</dbReference>
<proteinExistence type="predicted"/>
<evidence type="ECO:0000259" key="2">
    <source>
        <dbReference type="PROSITE" id="PS50110"/>
    </source>
</evidence>
<evidence type="ECO:0000259" key="3">
    <source>
        <dbReference type="PROSITE" id="PS51832"/>
    </source>
</evidence>
<name>A0ABV0IR13_9NEIS</name>
<dbReference type="PANTHER" id="PTHR45228:SF5">
    <property type="entry name" value="CYCLIC DI-GMP PHOSPHODIESTERASE VC_1348-RELATED"/>
    <property type="match status" value="1"/>
</dbReference>
<evidence type="ECO:0000256" key="1">
    <source>
        <dbReference type="PROSITE-ProRule" id="PRU00169"/>
    </source>
</evidence>
<dbReference type="EMBL" id="JBDXMI010000001">
    <property type="protein sequence ID" value="MEO9383715.1"/>
    <property type="molecule type" value="Genomic_DNA"/>
</dbReference>
<dbReference type="InterPro" id="IPR001789">
    <property type="entry name" value="Sig_transdc_resp-reg_receiver"/>
</dbReference>
<dbReference type="SUPFAM" id="SSF52172">
    <property type="entry name" value="CheY-like"/>
    <property type="match status" value="1"/>
</dbReference>
<dbReference type="Gene3D" id="1.10.3210.10">
    <property type="entry name" value="Hypothetical protein af1432"/>
    <property type="match status" value="1"/>
</dbReference>
<organism evidence="4 5">
    <name type="scientific">Chromobacterium phragmitis</name>
    <dbReference type="NCBI Taxonomy" id="2202141"/>
    <lineage>
        <taxon>Bacteria</taxon>
        <taxon>Pseudomonadati</taxon>
        <taxon>Pseudomonadota</taxon>
        <taxon>Betaproteobacteria</taxon>
        <taxon>Neisseriales</taxon>
        <taxon>Chromobacteriaceae</taxon>
        <taxon>Chromobacterium</taxon>
    </lineage>
</organism>
<dbReference type="Pfam" id="PF13487">
    <property type="entry name" value="HD_5"/>
    <property type="match status" value="1"/>
</dbReference>
<dbReference type="SUPFAM" id="SSF109604">
    <property type="entry name" value="HD-domain/PDEase-like"/>
    <property type="match status" value="1"/>
</dbReference>
<dbReference type="InterPro" id="IPR037522">
    <property type="entry name" value="HD_GYP_dom"/>
</dbReference>
<dbReference type="InterPro" id="IPR011006">
    <property type="entry name" value="CheY-like_superfamily"/>
</dbReference>
<comment type="caution">
    <text evidence="4">The sequence shown here is derived from an EMBL/GenBank/DDBJ whole genome shotgun (WGS) entry which is preliminary data.</text>
</comment>
<keyword evidence="1" id="KW-0597">Phosphoprotein</keyword>
<dbReference type="SMART" id="SM00448">
    <property type="entry name" value="REC"/>
    <property type="match status" value="1"/>
</dbReference>